<gene>
    <name evidence="2" type="ORF">JZ751_013366</name>
</gene>
<dbReference type="EMBL" id="JAFBMS010000211">
    <property type="protein sequence ID" value="KAG9333193.1"/>
    <property type="molecule type" value="Genomic_DNA"/>
</dbReference>
<dbReference type="Proteomes" id="UP000824540">
    <property type="component" value="Unassembled WGS sequence"/>
</dbReference>
<dbReference type="AlphaFoldDB" id="A0A8T2MZK2"/>
<evidence type="ECO:0000313" key="3">
    <source>
        <dbReference type="Proteomes" id="UP000824540"/>
    </source>
</evidence>
<keyword evidence="3" id="KW-1185">Reference proteome</keyword>
<evidence type="ECO:0000256" key="1">
    <source>
        <dbReference type="SAM" id="MobiDB-lite"/>
    </source>
</evidence>
<feature type="region of interest" description="Disordered" evidence="1">
    <location>
        <begin position="380"/>
        <end position="409"/>
    </location>
</feature>
<comment type="caution">
    <text evidence="2">The sequence shown here is derived from an EMBL/GenBank/DDBJ whole genome shotgun (WGS) entry which is preliminary data.</text>
</comment>
<name>A0A8T2MZK2_9TELE</name>
<feature type="compositionally biased region" description="Polar residues" evidence="1">
    <location>
        <begin position="387"/>
        <end position="402"/>
    </location>
</feature>
<feature type="region of interest" description="Disordered" evidence="1">
    <location>
        <begin position="84"/>
        <end position="117"/>
    </location>
</feature>
<reference evidence="2" key="1">
    <citation type="thesis" date="2021" institute="BYU ScholarsArchive" country="Provo, UT, USA">
        <title>Applications of and Algorithms for Genome Assembly and Genomic Analyses with an Emphasis on Marine Teleosts.</title>
        <authorList>
            <person name="Pickett B.D."/>
        </authorList>
    </citation>
    <scope>NUCLEOTIDE SEQUENCE</scope>
    <source>
        <strain evidence="2">HI-2016</strain>
    </source>
</reference>
<evidence type="ECO:0000313" key="2">
    <source>
        <dbReference type="EMBL" id="KAG9333193.1"/>
    </source>
</evidence>
<proteinExistence type="predicted"/>
<accession>A0A8T2MZK2</accession>
<organism evidence="2 3">
    <name type="scientific">Albula glossodonta</name>
    <name type="common">roundjaw bonefish</name>
    <dbReference type="NCBI Taxonomy" id="121402"/>
    <lineage>
        <taxon>Eukaryota</taxon>
        <taxon>Metazoa</taxon>
        <taxon>Chordata</taxon>
        <taxon>Craniata</taxon>
        <taxon>Vertebrata</taxon>
        <taxon>Euteleostomi</taxon>
        <taxon>Actinopterygii</taxon>
        <taxon>Neopterygii</taxon>
        <taxon>Teleostei</taxon>
        <taxon>Albuliformes</taxon>
        <taxon>Albulidae</taxon>
        <taxon>Albula</taxon>
    </lineage>
</organism>
<sequence>MQDREERVCGWIMAKDDEMWKEKEEWQRQMRALEERMKARRQREKEGLIRWKMKEVEKVKTEMERGISLERSLWDWQREDMEKEKEKMEQEAEMRNREMEEERRKMEEERRKTEEEHLRIGEQWEVMSRAKVKIQEEKDKMEMKKKEMWVESKRMEQEKERMELVKEMMESERERMRLEMEVIESEKEKIKCEKEMLAADKERMMLKEDMLAGEKERMERDRMLMEVERDRDREMFERERQRLEKVVFEKERREVEKEVDVGMMELDRKKASMDSQQIPKMKVKRPLLAALFGRCLKEEEEERMCLIDVDGEEAGHTKPRRHLLWQGFPGPFLKSLPFFIKGLWVSPRAALKMQISDAAAVAVPMPVLMQAECNRAPAWPPQPLALHSSTSTATDRVQTNAARHSPSRE</sequence>
<protein>
    <submittedName>
        <fullName evidence="2">Uncharacterized protein</fullName>
    </submittedName>
</protein>